<accession>A0AAD4UZB0</accession>
<dbReference type="Proteomes" id="UP001054821">
    <property type="component" value="Chromosome 8"/>
</dbReference>
<protein>
    <submittedName>
        <fullName evidence="1">Uncharacterized protein</fullName>
    </submittedName>
</protein>
<gene>
    <name evidence="1" type="ORF">L3X38_043903</name>
</gene>
<evidence type="ECO:0000313" key="2">
    <source>
        <dbReference type="Proteomes" id="UP001054821"/>
    </source>
</evidence>
<dbReference type="AlphaFoldDB" id="A0AAD4UZB0"/>
<reference evidence="1 2" key="1">
    <citation type="journal article" date="2022" name="G3 (Bethesda)">
        <title>Whole-genome sequence and methylome profiling of the almond [Prunus dulcis (Mill.) D.A. Webb] cultivar 'Nonpareil'.</title>
        <authorList>
            <person name="D'Amico-Willman K.M."/>
            <person name="Ouma W.Z."/>
            <person name="Meulia T."/>
            <person name="Sideli G.M."/>
            <person name="Gradziel T.M."/>
            <person name="Fresnedo-Ramirez J."/>
        </authorList>
    </citation>
    <scope>NUCLEOTIDE SEQUENCE [LARGE SCALE GENOMIC DNA]</scope>
    <source>
        <strain evidence="1">Clone GOH B32 T37-40</strain>
    </source>
</reference>
<evidence type="ECO:0000313" key="1">
    <source>
        <dbReference type="EMBL" id="KAI5314727.1"/>
    </source>
</evidence>
<name>A0AAD4UZB0_PRUDU</name>
<proteinExistence type="predicted"/>
<keyword evidence="2" id="KW-1185">Reference proteome</keyword>
<organism evidence="1 2">
    <name type="scientific">Prunus dulcis</name>
    <name type="common">Almond</name>
    <name type="synonym">Amygdalus dulcis</name>
    <dbReference type="NCBI Taxonomy" id="3755"/>
    <lineage>
        <taxon>Eukaryota</taxon>
        <taxon>Viridiplantae</taxon>
        <taxon>Streptophyta</taxon>
        <taxon>Embryophyta</taxon>
        <taxon>Tracheophyta</taxon>
        <taxon>Spermatophyta</taxon>
        <taxon>Magnoliopsida</taxon>
        <taxon>eudicotyledons</taxon>
        <taxon>Gunneridae</taxon>
        <taxon>Pentapetalae</taxon>
        <taxon>rosids</taxon>
        <taxon>fabids</taxon>
        <taxon>Rosales</taxon>
        <taxon>Rosaceae</taxon>
        <taxon>Amygdaloideae</taxon>
        <taxon>Amygdaleae</taxon>
        <taxon>Prunus</taxon>
    </lineage>
</organism>
<dbReference type="EMBL" id="JAJFAZ020000008">
    <property type="protein sequence ID" value="KAI5314727.1"/>
    <property type="molecule type" value="Genomic_DNA"/>
</dbReference>
<comment type="caution">
    <text evidence="1">The sequence shown here is derived from an EMBL/GenBank/DDBJ whole genome shotgun (WGS) entry which is preliminary data.</text>
</comment>
<sequence length="191" mass="20860">MTRASSSSSPSRLPPPADVVSLENGEEAAGVVRSSPTSISLLWPPIPTSEIWFLTYFSCSSCLLGRIGSILSVANSILELKFSRFGIAIPATSGLEWHRLYGVETGSIRGVGCAGVWGDIVIVWHGRTWRRLSSMLAGFICGVGCTGLWRDIVIVWHGRTWRRLSGVLTGPIRGVGYTAVWEDYVKYRGMK</sequence>